<evidence type="ECO:0008006" key="11">
    <source>
        <dbReference type="Google" id="ProtNLM"/>
    </source>
</evidence>
<dbReference type="GO" id="GO:0003676">
    <property type="term" value="F:nucleic acid binding"/>
    <property type="evidence" value="ECO:0007669"/>
    <property type="project" value="InterPro"/>
</dbReference>
<dbReference type="GO" id="GO:0004386">
    <property type="term" value="F:helicase activity"/>
    <property type="evidence" value="ECO:0007669"/>
    <property type="project" value="UniProtKB-KW"/>
</dbReference>
<proteinExistence type="predicted"/>
<evidence type="ECO:0000259" key="8">
    <source>
        <dbReference type="PROSITE" id="PS51194"/>
    </source>
</evidence>
<evidence type="ECO:0000256" key="6">
    <source>
        <dbReference type="SAM" id="SignalP"/>
    </source>
</evidence>
<keyword evidence="10" id="KW-1185">Reference proteome</keyword>
<dbReference type="GO" id="GO:0005524">
    <property type="term" value="F:ATP binding"/>
    <property type="evidence" value="ECO:0007669"/>
    <property type="project" value="UniProtKB-KW"/>
</dbReference>
<sequence length="730" mass="77585">MGPSWLLVALPASSCLRILPSFQPLPTRSIRSGPAYHARIRPPSACAAPLLPISPLLPEIVESLSREPNLVIEAPPGAGKTTAVPLALLTNAQGSEWFDGVVLLLEPRRVAARSAATRIASLHGQPLGEEVGFRVRHEAKASKSTRLLVVTEGVLVRRLQEDPSLGGVSGVIFDEFHERSVDADLCLALCREAQRALRPALRLVVMSATLGGGLAEGVSACLGGCPILRSEGKSFPVELRYRPARPLAMAAAGRARELEEEVADAVRAALDACGGGDLLVFLPGEREIMGTRARLSDEPSVRAGRVALLPLYGALPLEAQQAIVSGSGATVRRVILATSIAESSLTVDRVSCVIDSGLRRSQAYDATSGMSALITRPVSAASAEQRAGRAGRLAPGVAFRLWSEGEHARLEQHTTPEIALADLTPLVLQLAAWGAVSDEAIAQLPWLTPPPRHTLESARALLRQLGAFDDAHGAPRLSRLGEQMASLPTHPRLGRMILSTRGGSAARQRVALALAALLDERDVLSRGSHGADLNLRVEALLEERPTDGVDVGELEGRLKASGGPPDDTRREDHVGQLLALAFPDRIAQRHAGKENTFTLSNGRGAALGDANDPLCRSEYLVAAQLDGFDKRAARIYLAAPTTRQLLRDALGDAIVTAREVYLVPSDGSVRARQVERIGALVLSQEPLEAPPAEEVRALLLAELRERGVARTLLHPGEPPRGNAAHAPSRT</sequence>
<evidence type="ECO:0000256" key="2">
    <source>
        <dbReference type="ARBA" id="ARBA00022801"/>
    </source>
</evidence>
<dbReference type="AlphaFoldDB" id="A0AB34JSM0"/>
<feature type="signal peptide" evidence="6">
    <location>
        <begin position="1"/>
        <end position="15"/>
    </location>
</feature>
<keyword evidence="2" id="KW-0378">Hydrolase</keyword>
<comment type="caution">
    <text evidence="9">The sequence shown here is derived from an EMBL/GenBank/DDBJ whole genome shotgun (WGS) entry which is preliminary data.</text>
</comment>
<dbReference type="NCBIfam" id="TIGR01970">
    <property type="entry name" value="DEAH_box_HrpB"/>
    <property type="match status" value="1"/>
</dbReference>
<dbReference type="CDD" id="cd18791">
    <property type="entry name" value="SF2_C_RHA"/>
    <property type="match status" value="1"/>
</dbReference>
<dbReference type="InterPro" id="IPR049614">
    <property type="entry name" value="HrpB_DEXH"/>
</dbReference>
<feature type="domain" description="Helicase ATP-binding" evidence="7">
    <location>
        <begin position="61"/>
        <end position="228"/>
    </location>
</feature>
<name>A0AB34JSM0_PRYPA</name>
<evidence type="ECO:0000256" key="3">
    <source>
        <dbReference type="ARBA" id="ARBA00022806"/>
    </source>
</evidence>
<feature type="region of interest" description="Disordered" evidence="5">
    <location>
        <begin position="711"/>
        <end position="730"/>
    </location>
</feature>
<keyword evidence="3" id="KW-0347">Helicase</keyword>
<dbReference type="CDD" id="cd17990">
    <property type="entry name" value="DEXHc_HrpB"/>
    <property type="match status" value="1"/>
</dbReference>
<feature type="chain" id="PRO_5044311295" description="ATP-dependent helicase HrpB" evidence="6">
    <location>
        <begin position="16"/>
        <end position="730"/>
    </location>
</feature>
<dbReference type="GO" id="GO:0016787">
    <property type="term" value="F:hydrolase activity"/>
    <property type="evidence" value="ECO:0007669"/>
    <property type="project" value="UniProtKB-KW"/>
</dbReference>
<dbReference type="SMART" id="SM00487">
    <property type="entry name" value="DEXDc"/>
    <property type="match status" value="1"/>
</dbReference>
<keyword evidence="6" id="KW-0732">Signal</keyword>
<organism evidence="9 10">
    <name type="scientific">Prymnesium parvum</name>
    <name type="common">Toxic golden alga</name>
    <dbReference type="NCBI Taxonomy" id="97485"/>
    <lineage>
        <taxon>Eukaryota</taxon>
        <taxon>Haptista</taxon>
        <taxon>Haptophyta</taxon>
        <taxon>Prymnesiophyceae</taxon>
        <taxon>Prymnesiales</taxon>
        <taxon>Prymnesiaceae</taxon>
        <taxon>Prymnesium</taxon>
    </lineage>
</organism>
<dbReference type="SUPFAM" id="SSF52540">
    <property type="entry name" value="P-loop containing nucleoside triphosphate hydrolases"/>
    <property type="match status" value="1"/>
</dbReference>
<evidence type="ECO:0000313" key="10">
    <source>
        <dbReference type="Proteomes" id="UP001515480"/>
    </source>
</evidence>
<dbReference type="Gene3D" id="3.40.50.300">
    <property type="entry name" value="P-loop containing nucleotide triphosphate hydrolases"/>
    <property type="match status" value="2"/>
</dbReference>
<dbReference type="PANTHER" id="PTHR43519:SF1">
    <property type="entry name" value="ATP-DEPENDENT RNA HELICASE HRPB"/>
    <property type="match status" value="1"/>
</dbReference>
<dbReference type="SMART" id="SM00490">
    <property type="entry name" value="HELICc"/>
    <property type="match status" value="1"/>
</dbReference>
<gene>
    <name evidence="9" type="ORF">AB1Y20_018936</name>
</gene>
<evidence type="ECO:0000259" key="7">
    <source>
        <dbReference type="PROSITE" id="PS51192"/>
    </source>
</evidence>
<keyword evidence="4" id="KW-0067">ATP-binding</keyword>
<accession>A0AB34JSM0</accession>
<evidence type="ECO:0000256" key="4">
    <source>
        <dbReference type="ARBA" id="ARBA00022840"/>
    </source>
</evidence>
<evidence type="ECO:0000256" key="5">
    <source>
        <dbReference type="SAM" id="MobiDB-lite"/>
    </source>
</evidence>
<dbReference type="Gene3D" id="1.20.120.1080">
    <property type="match status" value="1"/>
</dbReference>
<dbReference type="InterPro" id="IPR014001">
    <property type="entry name" value="Helicase_ATP-bd"/>
</dbReference>
<evidence type="ECO:0000313" key="9">
    <source>
        <dbReference type="EMBL" id="KAL1524022.1"/>
    </source>
</evidence>
<evidence type="ECO:0000256" key="1">
    <source>
        <dbReference type="ARBA" id="ARBA00022741"/>
    </source>
</evidence>
<dbReference type="PANTHER" id="PTHR43519">
    <property type="entry name" value="ATP-DEPENDENT RNA HELICASE HRPB"/>
    <property type="match status" value="1"/>
</dbReference>
<dbReference type="InterPro" id="IPR010225">
    <property type="entry name" value="HrpB"/>
</dbReference>
<dbReference type="InterPro" id="IPR027417">
    <property type="entry name" value="P-loop_NTPase"/>
</dbReference>
<dbReference type="Proteomes" id="UP001515480">
    <property type="component" value="Unassembled WGS sequence"/>
</dbReference>
<protein>
    <recommendedName>
        <fullName evidence="11">ATP-dependent helicase HrpB</fullName>
    </recommendedName>
</protein>
<dbReference type="EMBL" id="JBGBPQ010000005">
    <property type="protein sequence ID" value="KAL1524022.1"/>
    <property type="molecule type" value="Genomic_DNA"/>
</dbReference>
<dbReference type="InterPro" id="IPR011545">
    <property type="entry name" value="DEAD/DEAH_box_helicase_dom"/>
</dbReference>
<dbReference type="PROSITE" id="PS51192">
    <property type="entry name" value="HELICASE_ATP_BIND_1"/>
    <property type="match status" value="1"/>
</dbReference>
<reference evidence="9 10" key="1">
    <citation type="journal article" date="2024" name="Science">
        <title>Giant polyketide synthase enzymes in the biosynthesis of giant marine polyether toxins.</title>
        <authorList>
            <person name="Fallon T.R."/>
            <person name="Shende V.V."/>
            <person name="Wierzbicki I.H."/>
            <person name="Pendleton A.L."/>
            <person name="Watervoot N.F."/>
            <person name="Auber R.P."/>
            <person name="Gonzalez D.J."/>
            <person name="Wisecaver J.H."/>
            <person name="Moore B.S."/>
        </authorList>
    </citation>
    <scope>NUCLEOTIDE SEQUENCE [LARGE SCALE GENOMIC DNA]</scope>
    <source>
        <strain evidence="9 10">12B1</strain>
    </source>
</reference>
<dbReference type="Pfam" id="PF00271">
    <property type="entry name" value="Helicase_C"/>
    <property type="match status" value="1"/>
</dbReference>
<feature type="domain" description="Helicase C-terminal" evidence="8">
    <location>
        <begin position="265"/>
        <end position="434"/>
    </location>
</feature>
<dbReference type="SMART" id="SM00847">
    <property type="entry name" value="HA2"/>
    <property type="match status" value="1"/>
</dbReference>
<keyword evidence="1" id="KW-0547">Nucleotide-binding</keyword>
<dbReference type="InterPro" id="IPR001650">
    <property type="entry name" value="Helicase_C-like"/>
</dbReference>
<dbReference type="Pfam" id="PF00270">
    <property type="entry name" value="DEAD"/>
    <property type="match status" value="1"/>
</dbReference>
<dbReference type="InterPro" id="IPR007502">
    <property type="entry name" value="Helicase-assoc_dom"/>
</dbReference>
<dbReference type="PROSITE" id="PS51194">
    <property type="entry name" value="HELICASE_CTER"/>
    <property type="match status" value="1"/>
</dbReference>